<evidence type="ECO:0000313" key="2">
    <source>
        <dbReference type="Proteomes" id="UP000886998"/>
    </source>
</evidence>
<dbReference type="Proteomes" id="UP000886998">
    <property type="component" value="Unassembled WGS sequence"/>
</dbReference>
<name>A0A8X7C5F4_9ARAC</name>
<dbReference type="AlphaFoldDB" id="A0A8X7C5F4"/>
<reference evidence="1" key="1">
    <citation type="submission" date="2020-08" db="EMBL/GenBank/DDBJ databases">
        <title>Multicomponent nature underlies the extraordinary mechanical properties of spider dragline silk.</title>
        <authorList>
            <person name="Kono N."/>
            <person name="Nakamura H."/>
            <person name="Mori M."/>
            <person name="Yoshida Y."/>
            <person name="Ohtoshi R."/>
            <person name="Malay A.D."/>
            <person name="Moran D.A.P."/>
            <person name="Tomita M."/>
            <person name="Numata K."/>
            <person name="Arakawa K."/>
        </authorList>
    </citation>
    <scope>NUCLEOTIDE SEQUENCE</scope>
</reference>
<accession>A0A8X7C5F4</accession>
<organism evidence="1 2">
    <name type="scientific">Trichonephila inaurata madagascariensis</name>
    <dbReference type="NCBI Taxonomy" id="2747483"/>
    <lineage>
        <taxon>Eukaryota</taxon>
        <taxon>Metazoa</taxon>
        <taxon>Ecdysozoa</taxon>
        <taxon>Arthropoda</taxon>
        <taxon>Chelicerata</taxon>
        <taxon>Arachnida</taxon>
        <taxon>Araneae</taxon>
        <taxon>Araneomorphae</taxon>
        <taxon>Entelegynae</taxon>
        <taxon>Araneoidea</taxon>
        <taxon>Nephilidae</taxon>
        <taxon>Trichonephila</taxon>
        <taxon>Trichonephila inaurata</taxon>
    </lineage>
</organism>
<sequence>MATLNRLHDELHDQKSLTSYTCPVWWSPDYCNSLKHHVRSQGELLNVAKESQYQPKNSQFSYLAIWWHSHSCMQRDKGG</sequence>
<gene>
    <name evidence="1" type="ORF">TNIN_375741</name>
</gene>
<keyword evidence="2" id="KW-1185">Reference proteome</keyword>
<dbReference type="EMBL" id="BMAV01010936">
    <property type="protein sequence ID" value="GFY56385.1"/>
    <property type="molecule type" value="Genomic_DNA"/>
</dbReference>
<protein>
    <submittedName>
        <fullName evidence="1">Uncharacterized protein</fullName>
    </submittedName>
</protein>
<proteinExistence type="predicted"/>
<evidence type="ECO:0000313" key="1">
    <source>
        <dbReference type="EMBL" id="GFY56385.1"/>
    </source>
</evidence>
<comment type="caution">
    <text evidence="1">The sequence shown here is derived from an EMBL/GenBank/DDBJ whole genome shotgun (WGS) entry which is preliminary data.</text>
</comment>